<accession>A0A317XJE3</accession>
<dbReference type="GO" id="GO:0005684">
    <property type="term" value="C:U2-type spliceosomal complex"/>
    <property type="evidence" value="ECO:0007669"/>
    <property type="project" value="TreeGrafter"/>
</dbReference>
<evidence type="ECO:0000313" key="3">
    <source>
        <dbReference type="Proteomes" id="UP000246740"/>
    </source>
</evidence>
<dbReference type="InterPro" id="IPR013169">
    <property type="entry name" value="mRNA_splic_Cwf18-like"/>
</dbReference>
<evidence type="ECO:0000313" key="2">
    <source>
        <dbReference type="EMBL" id="PWY97899.1"/>
    </source>
</evidence>
<dbReference type="Proteomes" id="UP000246740">
    <property type="component" value="Unassembled WGS sequence"/>
</dbReference>
<dbReference type="STRING" id="1882483.A0A317XJE3"/>
<feature type="compositionally biased region" description="Polar residues" evidence="1">
    <location>
        <begin position="157"/>
        <end position="173"/>
    </location>
</feature>
<feature type="region of interest" description="Disordered" evidence="1">
    <location>
        <begin position="157"/>
        <end position="195"/>
    </location>
</feature>
<dbReference type="Pfam" id="PF08315">
    <property type="entry name" value="cwf18"/>
    <property type="match status" value="1"/>
</dbReference>
<dbReference type="GO" id="GO:0071014">
    <property type="term" value="C:post-mRNA release spliceosomal complex"/>
    <property type="evidence" value="ECO:0007669"/>
    <property type="project" value="TreeGrafter"/>
</dbReference>
<dbReference type="AlphaFoldDB" id="A0A317XJE3"/>
<organism evidence="2 3">
    <name type="scientific">Testicularia cyperi</name>
    <dbReference type="NCBI Taxonomy" id="1882483"/>
    <lineage>
        <taxon>Eukaryota</taxon>
        <taxon>Fungi</taxon>
        <taxon>Dikarya</taxon>
        <taxon>Basidiomycota</taxon>
        <taxon>Ustilaginomycotina</taxon>
        <taxon>Ustilaginomycetes</taxon>
        <taxon>Ustilaginales</taxon>
        <taxon>Anthracoideaceae</taxon>
        <taxon>Testicularia</taxon>
    </lineage>
</organism>
<evidence type="ECO:0000256" key="1">
    <source>
        <dbReference type="SAM" id="MobiDB-lite"/>
    </source>
</evidence>
<dbReference type="EMBL" id="KZ819201">
    <property type="protein sequence ID" value="PWY97899.1"/>
    <property type="molecule type" value="Genomic_DNA"/>
</dbReference>
<reference evidence="2 3" key="1">
    <citation type="journal article" date="2018" name="Mol. Biol. Evol.">
        <title>Broad Genomic Sampling Reveals a Smut Pathogenic Ancestry of the Fungal Clade Ustilaginomycotina.</title>
        <authorList>
            <person name="Kijpornyongpan T."/>
            <person name="Mondo S.J."/>
            <person name="Barry K."/>
            <person name="Sandor L."/>
            <person name="Lee J."/>
            <person name="Lipzen A."/>
            <person name="Pangilinan J."/>
            <person name="LaButti K."/>
            <person name="Hainaut M."/>
            <person name="Henrissat B."/>
            <person name="Grigoriev I.V."/>
            <person name="Spatafora J.W."/>
            <person name="Aime M.C."/>
        </authorList>
    </citation>
    <scope>NUCLEOTIDE SEQUENCE [LARGE SCALE GENOMIC DNA]</scope>
    <source>
        <strain evidence="2 3">MCA 3645</strain>
    </source>
</reference>
<feature type="compositionally biased region" description="Acidic residues" evidence="1">
    <location>
        <begin position="174"/>
        <end position="195"/>
    </location>
</feature>
<dbReference type="OrthoDB" id="10261348at2759"/>
<protein>
    <submittedName>
        <fullName evidence="2">Cwf18-domain-containing protein</fullName>
    </submittedName>
</protein>
<dbReference type="PANTHER" id="PTHR31551:SF1">
    <property type="entry name" value="COILED-COIL DOMAIN-CONTAINING PROTEIN 12"/>
    <property type="match status" value="1"/>
</dbReference>
<proteinExistence type="predicted"/>
<name>A0A317XJE3_9BASI</name>
<dbReference type="InParanoid" id="A0A317XJE3"/>
<sequence length="195" mass="22093">MSMEAFAAARKQKLALLRKRKADEEAGVEVSGSPHDAGLMIKRHFRNYDPITGQMKRFTSVKDLPDTIEKDVEGLQQQILEEDEQRRLEDLDLTNIAPKRPNWDLKRDLEKRLKKLERRDKEAILTLIRQRIQSQQKATGADGDESSVTALGAEIVASTTADVGTQRQLLSTNSDDDDDDDDQEQDSDLSDQDQD</sequence>
<keyword evidence="3" id="KW-1185">Reference proteome</keyword>
<gene>
    <name evidence="2" type="ORF">BCV70DRAFT_202388</name>
</gene>
<dbReference type="FunCoup" id="A0A317XJE3">
    <property type="interactions" value="298"/>
</dbReference>
<dbReference type="PANTHER" id="PTHR31551">
    <property type="entry name" value="PRE-MRNA-SPLICING FACTOR CWF18"/>
    <property type="match status" value="1"/>
</dbReference>